<dbReference type="AlphaFoldDB" id="A0A179EPU0"/>
<evidence type="ECO:0000313" key="6">
    <source>
        <dbReference type="Proteomes" id="UP000078516"/>
    </source>
</evidence>
<dbReference type="SFLD" id="SFLDF00562">
    <property type="entry name" value="HemN-like__clustered_with_heat"/>
    <property type="match status" value="1"/>
</dbReference>
<evidence type="ECO:0000256" key="3">
    <source>
        <dbReference type="RuleBase" id="RU364116"/>
    </source>
</evidence>
<dbReference type="GO" id="GO:0051539">
    <property type="term" value="F:4 iron, 4 sulfur cluster binding"/>
    <property type="evidence" value="ECO:0007669"/>
    <property type="project" value="UniProtKB-UniRule"/>
</dbReference>
<dbReference type="Gene3D" id="3.80.30.20">
    <property type="entry name" value="tm_1862 like domain"/>
    <property type="match status" value="1"/>
</dbReference>
<dbReference type="SFLD" id="SFLDS00029">
    <property type="entry name" value="Radical_SAM"/>
    <property type="match status" value="1"/>
</dbReference>
<comment type="subcellular location">
    <subcellularLocation>
        <location evidence="3">Cytoplasm</location>
    </subcellularLocation>
</comment>
<keyword evidence="3" id="KW-0949">S-adenosyl-L-methionine</keyword>
<comment type="caution">
    <text evidence="5">The sequence shown here is derived from an EMBL/GenBank/DDBJ whole genome shotgun (WGS) entry which is preliminary data.</text>
</comment>
<dbReference type="GO" id="GO:0004109">
    <property type="term" value="F:coproporphyrinogen oxidase activity"/>
    <property type="evidence" value="ECO:0007669"/>
    <property type="project" value="InterPro"/>
</dbReference>
<evidence type="ECO:0000259" key="4">
    <source>
        <dbReference type="PROSITE" id="PS51918"/>
    </source>
</evidence>
<dbReference type="CDD" id="cd01335">
    <property type="entry name" value="Radical_SAM"/>
    <property type="match status" value="1"/>
</dbReference>
<dbReference type="NCBIfam" id="TIGR00539">
    <property type="entry name" value="hemN_rel"/>
    <property type="match status" value="1"/>
</dbReference>
<dbReference type="GO" id="GO:0005737">
    <property type="term" value="C:cytoplasm"/>
    <property type="evidence" value="ECO:0007669"/>
    <property type="project" value="UniProtKB-SubCell"/>
</dbReference>
<comment type="similarity">
    <text evidence="1">Belongs to the anaerobic coproporphyrinogen-III oxidase family. HemW subfamily.</text>
</comment>
<evidence type="ECO:0000256" key="2">
    <source>
        <dbReference type="ARBA" id="ARBA00017228"/>
    </source>
</evidence>
<organism evidence="5 6">
    <name type="scientific">Enterococcus thailandicus</name>
    <dbReference type="NCBI Taxonomy" id="417368"/>
    <lineage>
        <taxon>Bacteria</taxon>
        <taxon>Bacillati</taxon>
        <taxon>Bacillota</taxon>
        <taxon>Bacilli</taxon>
        <taxon>Lactobacillales</taxon>
        <taxon>Enterococcaceae</taxon>
        <taxon>Enterococcus</taxon>
    </lineage>
</organism>
<dbReference type="PANTHER" id="PTHR13932">
    <property type="entry name" value="COPROPORPHYRINIGEN III OXIDASE"/>
    <property type="match status" value="1"/>
</dbReference>
<evidence type="ECO:0000313" key="5">
    <source>
        <dbReference type="EMBL" id="OAQ55261.1"/>
    </source>
</evidence>
<keyword evidence="3" id="KW-0479">Metal-binding</keyword>
<feature type="domain" description="Radical SAM core" evidence="4">
    <location>
        <begin position="6"/>
        <end position="242"/>
    </location>
</feature>
<sequence length="393" mass="45736">MNEATNSAEHKTSAYIHIPFCEHICYYCDFNKVFLEGQPVDEYVEMLLKEMKLMMEKHPIEDLETLYVGGGTPTSLSAQQLDRLLAGARDILPFRTGKEFTVEANPGDLTREKLQVMKNYGVNRLSMGVQTFDNRLLKKIGRKHTAEDVYQTMSFLEAENFSNVSIDLIYALPGQTLENYRDTLEKALALDLPHYSLYSLILENKTMFMNWVRQGRLELPDQETETQMFEETIEAMEQHGRHQYEISNFGLTGHESQHNLMYWNNDHYFGFGAGASGYLDQTRYRNKGPIQHYLRPLREGNLPILEKETLSRNNQIEEELFLGLRKKSGINKQHFYDRYQQTIESLYQSTLDTLVKDDLLVNTEERVYLTPKGTFLGNEVFEKFLLPKTEINE</sequence>
<comment type="function">
    <text evidence="3">Probably acts as a heme chaperone, transferring heme to an unknown acceptor. Binds one molecule of heme per monomer, possibly covalently. Binds 1 [4Fe-4S] cluster. The cluster is coordinated with 3 cysteines and an exchangeable S-adenosyl-L-methionine.</text>
</comment>
<dbReference type="EMBL" id="LWMN01000014">
    <property type="protein sequence ID" value="OAQ55261.1"/>
    <property type="molecule type" value="Genomic_DNA"/>
</dbReference>
<reference evidence="5 6" key="1">
    <citation type="submission" date="2016-04" db="EMBL/GenBank/DDBJ databases">
        <title>Draft genome of an Enterococcus thailandicus strain isolated from bovine feces.</title>
        <authorList>
            <person name="Beukers A.G."/>
            <person name="Zaheer R."/>
            <person name="Goji N."/>
            <person name="Cook S.R."/>
            <person name="Amoako K."/>
            <person name="Chaves A.V."/>
            <person name="Ward M.P."/>
            <person name="Mcallister T.A."/>
        </authorList>
    </citation>
    <scope>NUCLEOTIDE SEQUENCE [LARGE SCALE GENOMIC DNA]</scope>
    <source>
        <strain evidence="5 6">F0711D 46</strain>
    </source>
</reference>
<dbReference type="Proteomes" id="UP000078516">
    <property type="component" value="Unassembled WGS sequence"/>
</dbReference>
<keyword evidence="3" id="KW-0143">Chaperone</keyword>
<dbReference type="RefSeq" id="WP_067484257.1">
    <property type="nucleotide sequence ID" value="NZ_JAQEWF010000006.1"/>
</dbReference>
<keyword evidence="3" id="KW-0408">Iron</keyword>
<keyword evidence="3" id="KW-0411">Iron-sulfur</keyword>
<dbReference type="GO" id="GO:0046872">
    <property type="term" value="F:metal ion binding"/>
    <property type="evidence" value="ECO:0007669"/>
    <property type="project" value="UniProtKB-UniRule"/>
</dbReference>
<keyword evidence="3" id="KW-0004">4Fe-4S</keyword>
<dbReference type="PROSITE" id="PS51918">
    <property type="entry name" value="RADICAL_SAM"/>
    <property type="match status" value="1"/>
</dbReference>
<dbReference type="Pfam" id="PF04055">
    <property type="entry name" value="Radical_SAM"/>
    <property type="match status" value="1"/>
</dbReference>
<protein>
    <recommendedName>
        <fullName evidence="2 3">Heme chaperone HemW</fullName>
    </recommendedName>
</protein>
<dbReference type="InterPro" id="IPR058240">
    <property type="entry name" value="rSAM_sf"/>
</dbReference>
<dbReference type="InterPro" id="IPR006638">
    <property type="entry name" value="Elp3/MiaA/NifB-like_rSAM"/>
</dbReference>
<gene>
    <name evidence="5" type="ORF">A6E74_09050</name>
</gene>
<dbReference type="InterPro" id="IPR010723">
    <property type="entry name" value="HemN_C"/>
</dbReference>
<keyword evidence="3" id="KW-0349">Heme</keyword>
<dbReference type="PANTHER" id="PTHR13932:SF5">
    <property type="entry name" value="RADICAL S-ADENOSYL METHIONINE DOMAIN-CONTAINING PROTEIN 1, MITOCHONDRIAL"/>
    <property type="match status" value="1"/>
</dbReference>
<keyword evidence="6" id="KW-1185">Reference proteome</keyword>
<dbReference type="SFLD" id="SFLDG01082">
    <property type="entry name" value="B12-binding_domain_containing"/>
    <property type="match status" value="1"/>
</dbReference>
<evidence type="ECO:0000256" key="1">
    <source>
        <dbReference type="ARBA" id="ARBA00006100"/>
    </source>
</evidence>
<dbReference type="InterPro" id="IPR023404">
    <property type="entry name" value="rSAM_horseshoe"/>
</dbReference>
<dbReference type="SMART" id="SM00729">
    <property type="entry name" value="Elp3"/>
    <property type="match status" value="1"/>
</dbReference>
<dbReference type="InterPro" id="IPR007197">
    <property type="entry name" value="rSAM"/>
</dbReference>
<dbReference type="InterPro" id="IPR004559">
    <property type="entry name" value="HemW-like"/>
</dbReference>
<dbReference type="SFLD" id="SFLDF00288">
    <property type="entry name" value="HemN-like__clustered_with_nucl"/>
    <property type="match status" value="1"/>
</dbReference>
<keyword evidence="3" id="KW-0963">Cytoplasm</keyword>
<dbReference type="SFLD" id="SFLDG01065">
    <property type="entry name" value="anaerobic_coproporphyrinogen-I"/>
    <property type="match status" value="1"/>
</dbReference>
<accession>A0A179EPU0</accession>
<dbReference type="SUPFAM" id="SSF102114">
    <property type="entry name" value="Radical SAM enzymes"/>
    <property type="match status" value="1"/>
</dbReference>
<proteinExistence type="inferred from homology"/>
<dbReference type="GO" id="GO:0006779">
    <property type="term" value="P:porphyrin-containing compound biosynthetic process"/>
    <property type="evidence" value="ECO:0007669"/>
    <property type="project" value="InterPro"/>
</dbReference>
<dbReference type="Pfam" id="PF06969">
    <property type="entry name" value="HemN_C"/>
    <property type="match status" value="1"/>
</dbReference>
<dbReference type="InterPro" id="IPR034505">
    <property type="entry name" value="Coproporphyrinogen-III_oxidase"/>
</dbReference>
<name>A0A179EPU0_ENTTH</name>